<dbReference type="EMBL" id="NBNE01007931">
    <property type="protein sequence ID" value="OWZ00060.1"/>
    <property type="molecule type" value="Genomic_DNA"/>
</dbReference>
<accession>A0A225V6L2</accession>
<name>A0A225V6L2_9STRA</name>
<organism evidence="1 2">
    <name type="scientific">Phytophthora megakarya</name>
    <dbReference type="NCBI Taxonomy" id="4795"/>
    <lineage>
        <taxon>Eukaryota</taxon>
        <taxon>Sar</taxon>
        <taxon>Stramenopiles</taxon>
        <taxon>Oomycota</taxon>
        <taxon>Peronosporomycetes</taxon>
        <taxon>Peronosporales</taxon>
        <taxon>Peronosporaceae</taxon>
        <taxon>Phytophthora</taxon>
    </lineage>
</organism>
<evidence type="ECO:0000313" key="2">
    <source>
        <dbReference type="Proteomes" id="UP000198211"/>
    </source>
</evidence>
<dbReference type="Proteomes" id="UP000198211">
    <property type="component" value="Unassembled WGS sequence"/>
</dbReference>
<proteinExistence type="predicted"/>
<protein>
    <submittedName>
        <fullName evidence="1">Uncharacterized protein</fullName>
    </submittedName>
</protein>
<gene>
    <name evidence="1" type="ORF">PHMEG_00028833</name>
</gene>
<keyword evidence="2" id="KW-1185">Reference proteome</keyword>
<evidence type="ECO:0000313" key="1">
    <source>
        <dbReference type="EMBL" id="OWZ00060.1"/>
    </source>
</evidence>
<sequence length="108" mass="12048">MSGDDGSFGLLLEHEYTENSIRNMGLGVLKGVDNARSCAGWSKFPCYRRQKILRRDVSYADGGYRCDREGHTDSFTWYTIAGEGIGITSDVPENLNFLNPGHQTLIDI</sequence>
<dbReference type="AlphaFoldDB" id="A0A225V6L2"/>
<comment type="caution">
    <text evidence="1">The sequence shown here is derived from an EMBL/GenBank/DDBJ whole genome shotgun (WGS) entry which is preliminary data.</text>
</comment>
<reference evidence="2" key="1">
    <citation type="submission" date="2017-03" db="EMBL/GenBank/DDBJ databases">
        <title>Phytopthora megakarya and P. palmivora, two closely related causual agents of cacao black pod achieved similar genome size and gene model numbers by different mechanisms.</title>
        <authorList>
            <person name="Ali S."/>
            <person name="Shao J."/>
            <person name="Larry D.J."/>
            <person name="Kronmiller B."/>
            <person name="Shen D."/>
            <person name="Strem M.D."/>
            <person name="Melnick R.L."/>
            <person name="Guiltinan M.J."/>
            <person name="Tyler B.M."/>
            <person name="Meinhardt L.W."/>
            <person name="Bailey B.A."/>
        </authorList>
    </citation>
    <scope>NUCLEOTIDE SEQUENCE [LARGE SCALE GENOMIC DNA]</scope>
    <source>
        <strain evidence="2">zdho120</strain>
    </source>
</reference>